<gene>
    <name evidence="2" type="ORF">Pa4123_55760</name>
</gene>
<evidence type="ECO:0008006" key="4">
    <source>
        <dbReference type="Google" id="ProtNLM"/>
    </source>
</evidence>
<dbReference type="RefSeq" id="WP_281900522.1">
    <property type="nucleotide sequence ID" value="NZ_BSDI01000032.1"/>
</dbReference>
<keyword evidence="1" id="KW-0812">Transmembrane</keyword>
<proteinExistence type="predicted"/>
<feature type="transmembrane region" description="Helical" evidence="1">
    <location>
        <begin position="55"/>
        <end position="74"/>
    </location>
</feature>
<organism evidence="2 3">
    <name type="scientific">Phytohabitans aurantiacus</name>
    <dbReference type="NCBI Taxonomy" id="3016789"/>
    <lineage>
        <taxon>Bacteria</taxon>
        <taxon>Bacillati</taxon>
        <taxon>Actinomycetota</taxon>
        <taxon>Actinomycetes</taxon>
        <taxon>Micromonosporales</taxon>
        <taxon>Micromonosporaceae</taxon>
    </lineage>
</organism>
<evidence type="ECO:0000313" key="3">
    <source>
        <dbReference type="Proteomes" id="UP001144280"/>
    </source>
</evidence>
<comment type="caution">
    <text evidence="2">The sequence shown here is derived from an EMBL/GenBank/DDBJ whole genome shotgun (WGS) entry which is preliminary data.</text>
</comment>
<evidence type="ECO:0000313" key="2">
    <source>
        <dbReference type="EMBL" id="GLI00300.1"/>
    </source>
</evidence>
<dbReference type="EMBL" id="BSDI01000032">
    <property type="protein sequence ID" value="GLI00300.1"/>
    <property type="molecule type" value="Genomic_DNA"/>
</dbReference>
<reference evidence="2" key="1">
    <citation type="submission" date="2022-12" db="EMBL/GenBank/DDBJ databases">
        <title>New Phytohabitans aurantiacus sp. RD004123 nov., an actinomycete isolated from soil.</title>
        <authorList>
            <person name="Triningsih D.W."/>
            <person name="Harunari E."/>
            <person name="Igarashi Y."/>
        </authorList>
    </citation>
    <scope>NUCLEOTIDE SEQUENCE</scope>
    <source>
        <strain evidence="2">RD004123</strain>
    </source>
</reference>
<dbReference type="Proteomes" id="UP001144280">
    <property type="component" value="Unassembled WGS sequence"/>
</dbReference>
<protein>
    <recommendedName>
        <fullName evidence="4">DUF3618 domain-containing protein</fullName>
    </recommendedName>
</protein>
<keyword evidence="1" id="KW-1133">Transmembrane helix</keyword>
<name>A0ABQ5R0T8_9ACTN</name>
<keyword evidence="3" id="KW-1185">Reference proteome</keyword>
<evidence type="ECO:0000256" key="1">
    <source>
        <dbReference type="SAM" id="Phobius"/>
    </source>
</evidence>
<sequence length="76" mass="8402">MPDQGPVVMIGLQQIYDKLVALERDVARLVDQHDGVSKASADHEARIRVLERARWPLPAVSVLIAVASLAYVILTR</sequence>
<keyword evidence="1" id="KW-0472">Membrane</keyword>
<accession>A0ABQ5R0T8</accession>